<name>A0A7W0CIF8_9ACTN</name>
<keyword evidence="4" id="KW-1185">Reference proteome</keyword>
<evidence type="ECO:0000256" key="1">
    <source>
        <dbReference type="SAM" id="MobiDB-lite"/>
    </source>
</evidence>
<accession>A0A7W0CIF8</accession>
<comment type="caution">
    <text evidence="3">The sequence shown here is derived from an EMBL/GenBank/DDBJ whole genome shotgun (WGS) entry which is preliminary data.</text>
</comment>
<keyword evidence="2" id="KW-0472">Membrane</keyword>
<sequence length="134" mass="14089">MGRHRNEPLGLAARILAGLAIVAALVGAVVGIRALAASPVEPPAIVPLAEMSPVRTPTVRIECLSPTCATVTVRVPAGDVLVHRDMAEGEQVSFYDDELSVVLKDSGAVLVEENGVPRPRGKAGERETFTVERS</sequence>
<dbReference type="RefSeq" id="WP_181610330.1">
    <property type="nucleotide sequence ID" value="NZ_BAABAM010000002.1"/>
</dbReference>
<proteinExistence type="predicted"/>
<organism evidence="3 4">
    <name type="scientific">Nonomuraea soli</name>
    <dbReference type="NCBI Taxonomy" id="1032476"/>
    <lineage>
        <taxon>Bacteria</taxon>
        <taxon>Bacillati</taxon>
        <taxon>Actinomycetota</taxon>
        <taxon>Actinomycetes</taxon>
        <taxon>Streptosporangiales</taxon>
        <taxon>Streptosporangiaceae</taxon>
        <taxon>Nonomuraea</taxon>
    </lineage>
</organism>
<protein>
    <recommendedName>
        <fullName evidence="5">DUF4115 domain-containing protein</fullName>
    </recommendedName>
</protein>
<keyword evidence="2" id="KW-0812">Transmembrane</keyword>
<evidence type="ECO:0000313" key="3">
    <source>
        <dbReference type="EMBL" id="MBA2891545.1"/>
    </source>
</evidence>
<evidence type="ECO:0000313" key="4">
    <source>
        <dbReference type="Proteomes" id="UP000530928"/>
    </source>
</evidence>
<dbReference type="AlphaFoldDB" id="A0A7W0CIF8"/>
<feature type="compositionally biased region" description="Basic and acidic residues" evidence="1">
    <location>
        <begin position="122"/>
        <end position="134"/>
    </location>
</feature>
<keyword evidence="2" id="KW-1133">Transmembrane helix</keyword>
<feature type="region of interest" description="Disordered" evidence="1">
    <location>
        <begin position="114"/>
        <end position="134"/>
    </location>
</feature>
<evidence type="ECO:0008006" key="5">
    <source>
        <dbReference type="Google" id="ProtNLM"/>
    </source>
</evidence>
<feature type="transmembrane region" description="Helical" evidence="2">
    <location>
        <begin position="12"/>
        <end position="36"/>
    </location>
</feature>
<evidence type="ECO:0000256" key="2">
    <source>
        <dbReference type="SAM" id="Phobius"/>
    </source>
</evidence>
<dbReference type="EMBL" id="JACDUR010000003">
    <property type="protein sequence ID" value="MBA2891545.1"/>
    <property type="molecule type" value="Genomic_DNA"/>
</dbReference>
<dbReference type="Proteomes" id="UP000530928">
    <property type="component" value="Unassembled WGS sequence"/>
</dbReference>
<reference evidence="3 4" key="1">
    <citation type="submission" date="2020-07" db="EMBL/GenBank/DDBJ databases">
        <title>Genomic Encyclopedia of Type Strains, Phase IV (KMG-IV): sequencing the most valuable type-strain genomes for metagenomic binning, comparative biology and taxonomic classification.</title>
        <authorList>
            <person name="Goeker M."/>
        </authorList>
    </citation>
    <scope>NUCLEOTIDE SEQUENCE [LARGE SCALE GENOMIC DNA]</scope>
    <source>
        <strain evidence="3 4">DSM 45533</strain>
    </source>
</reference>
<gene>
    <name evidence="3" type="ORF">HNR30_002886</name>
</gene>